<accession>A0A7J9SLC6</accession>
<sequence length="47" mass="4671">MSDTGRPGGDAAIDDADGEEDDGLLGRARSVGVELLGTVADAVLEAL</sequence>
<comment type="caution">
    <text evidence="2">The sequence shown here is derived from an EMBL/GenBank/DDBJ whole genome shotgun (WGS) entry which is preliminary data.</text>
</comment>
<feature type="region of interest" description="Disordered" evidence="1">
    <location>
        <begin position="1"/>
        <end position="25"/>
    </location>
</feature>
<evidence type="ECO:0000313" key="2">
    <source>
        <dbReference type="EMBL" id="MBB6647322.1"/>
    </source>
</evidence>
<proteinExistence type="predicted"/>
<evidence type="ECO:0000256" key="1">
    <source>
        <dbReference type="SAM" id="MobiDB-lite"/>
    </source>
</evidence>
<protein>
    <submittedName>
        <fullName evidence="2">Uncharacterized protein</fullName>
    </submittedName>
</protein>
<organism evidence="2 3">
    <name type="scientific">Halobellus ruber</name>
    <dbReference type="NCBI Taxonomy" id="2761102"/>
    <lineage>
        <taxon>Archaea</taxon>
        <taxon>Methanobacteriati</taxon>
        <taxon>Methanobacteriota</taxon>
        <taxon>Stenosarchaea group</taxon>
        <taxon>Halobacteria</taxon>
        <taxon>Halobacteriales</taxon>
        <taxon>Haloferacaceae</taxon>
        <taxon>Halobellus</taxon>
    </lineage>
</organism>
<reference evidence="2 3" key="1">
    <citation type="submission" date="2020-08" db="EMBL/GenBank/DDBJ databases">
        <authorList>
            <person name="Seo M.-J."/>
        </authorList>
    </citation>
    <scope>NUCLEOTIDE SEQUENCE [LARGE SCALE GENOMIC DNA]</scope>
    <source>
        <strain evidence="2 3">MBLA0160</strain>
    </source>
</reference>
<keyword evidence="3" id="KW-1185">Reference proteome</keyword>
<dbReference type="RefSeq" id="WP_185193698.1">
    <property type="nucleotide sequence ID" value="NZ_JACKXD010000005.1"/>
</dbReference>
<dbReference type="AlphaFoldDB" id="A0A7J9SLC6"/>
<feature type="compositionally biased region" description="Acidic residues" evidence="1">
    <location>
        <begin position="12"/>
        <end position="23"/>
    </location>
</feature>
<dbReference type="Proteomes" id="UP000546257">
    <property type="component" value="Unassembled WGS sequence"/>
</dbReference>
<evidence type="ECO:0000313" key="3">
    <source>
        <dbReference type="Proteomes" id="UP000546257"/>
    </source>
</evidence>
<name>A0A7J9SLC6_9EURY</name>
<gene>
    <name evidence="2" type="ORF">H5V44_13695</name>
</gene>
<dbReference type="EMBL" id="JACKXD010000005">
    <property type="protein sequence ID" value="MBB6647322.1"/>
    <property type="molecule type" value="Genomic_DNA"/>
</dbReference>